<dbReference type="PANTHER" id="PTHR22939:SF130">
    <property type="entry name" value="PERIPLASMIC SERINE ENDOPROTEASE DEGP-LIKE-RELATED"/>
    <property type="match status" value="1"/>
</dbReference>
<organism evidence="18 19">
    <name type="scientific">Tannerella sp. oral taxon BU063 isolate Cell 2</name>
    <dbReference type="NCBI Taxonomy" id="1411148"/>
    <lineage>
        <taxon>Bacteria</taxon>
        <taxon>Pseudomonadati</taxon>
        <taxon>Bacteroidota</taxon>
        <taxon>Bacteroidia</taxon>
        <taxon>Bacteroidales</taxon>
        <taxon>Tannerellaceae</taxon>
        <taxon>Tannerella</taxon>
    </lineage>
</organism>
<dbReference type="Proteomes" id="UP000018837">
    <property type="component" value="Unassembled WGS sequence"/>
</dbReference>
<evidence type="ECO:0000256" key="12">
    <source>
        <dbReference type="ARBA" id="ARBA00023016"/>
    </source>
</evidence>
<keyword evidence="10" id="KW-0378">Hydrolase</keyword>
<keyword evidence="12" id="KW-0346">Stress response</keyword>
<evidence type="ECO:0000256" key="6">
    <source>
        <dbReference type="ARBA" id="ARBA00022670"/>
    </source>
</evidence>
<keyword evidence="11" id="KW-0720">Serine protease</keyword>
<feature type="binding site" evidence="15">
    <location>
        <position position="137"/>
    </location>
    <ligand>
        <name>substrate</name>
    </ligand>
</feature>
<name>W2C1A0_9BACT</name>
<proteinExistence type="inferred from homology"/>
<dbReference type="InterPro" id="IPR011782">
    <property type="entry name" value="Pept_S1C_Do"/>
</dbReference>
<evidence type="ECO:0000256" key="10">
    <source>
        <dbReference type="ARBA" id="ARBA00022801"/>
    </source>
</evidence>
<comment type="similarity">
    <text evidence="3">Belongs to the peptidase S1C family.</text>
</comment>
<evidence type="ECO:0000256" key="9">
    <source>
        <dbReference type="ARBA" id="ARBA00022764"/>
    </source>
</evidence>
<dbReference type="SUPFAM" id="SSF50156">
    <property type="entry name" value="PDZ domain-like"/>
    <property type="match status" value="1"/>
</dbReference>
<sequence>MNAMWKKGLAVALVAAISFVSALGAVTYMAHRNADVRAMVGDNDVFKQPVHLTGYEAAPAERTDFTYAADMAVHAVVHIKATTKVDTRMQRGGDIFDPFEFFFGNGGGFQQRTPQPRVGSGSGVIISTDGYIVTNNHVVENSDELEVTLNDNRKFPAKIIGTDPSTDIALIKIEAKDLKTLPFGDSEQLKVGEWVLAVGNPFNLNSTVTAGIVSAKGRGIMSGGSDRNKIESFIQTDAAVNPGNSGGALVNTRGELVGINTAIYSETGNFAGYSFAVPISIAGKVVSDLKQYGAVQRAVLGISIQNAEAAASQDKKVKELEGAYVAEFGQHSSAKTAGLEVGDVITAVNGVRVRSSNALQEQIGKFRPGDKVKLDVDRYGSKKTFTVELRNSQGSTAVVKKNGDASEVLGAAFRALSDEQKREYGVSYGIEVNGISRGKVQEAGIRKGFIIMVVNDQRISSPEDLFQIVERMQKGSSEEQGLFIKGFYPNGRTQFYAINLSE</sequence>
<evidence type="ECO:0000256" key="3">
    <source>
        <dbReference type="ARBA" id="ARBA00010541"/>
    </source>
</evidence>
<evidence type="ECO:0000256" key="15">
    <source>
        <dbReference type="PIRSR" id="PIRSR611782-2"/>
    </source>
</evidence>
<dbReference type="NCBIfam" id="TIGR02037">
    <property type="entry name" value="degP_htrA_DO"/>
    <property type="match status" value="1"/>
</dbReference>
<evidence type="ECO:0000256" key="11">
    <source>
        <dbReference type="ARBA" id="ARBA00022825"/>
    </source>
</evidence>
<dbReference type="GO" id="GO:0042597">
    <property type="term" value="C:periplasmic space"/>
    <property type="evidence" value="ECO:0007669"/>
    <property type="project" value="UniProtKB-SubCell"/>
</dbReference>
<comment type="caution">
    <text evidence="18">The sequence shown here is derived from an EMBL/GenBank/DDBJ whole genome shotgun (WGS) entry which is preliminary data.</text>
</comment>
<dbReference type="InterPro" id="IPR001478">
    <property type="entry name" value="PDZ"/>
</dbReference>
<keyword evidence="6" id="KW-0645">Protease</keyword>
<evidence type="ECO:0000256" key="8">
    <source>
        <dbReference type="ARBA" id="ARBA00022737"/>
    </source>
</evidence>
<dbReference type="PROSITE" id="PS50106">
    <property type="entry name" value="PDZ"/>
    <property type="match status" value="1"/>
</dbReference>
<keyword evidence="7 16" id="KW-0732">Signal</keyword>
<evidence type="ECO:0000256" key="13">
    <source>
        <dbReference type="ARBA" id="ARBA00032850"/>
    </source>
</evidence>
<feature type="binding site" evidence="15">
    <location>
        <position position="167"/>
    </location>
    <ligand>
        <name>substrate</name>
    </ligand>
</feature>
<dbReference type="FunFam" id="2.40.10.10:FF:000001">
    <property type="entry name" value="Periplasmic serine protease DegS"/>
    <property type="match status" value="1"/>
</dbReference>
<evidence type="ECO:0000256" key="1">
    <source>
        <dbReference type="ARBA" id="ARBA00001772"/>
    </source>
</evidence>
<dbReference type="Gene3D" id="2.30.42.10">
    <property type="match status" value="2"/>
</dbReference>
<dbReference type="PANTHER" id="PTHR22939">
    <property type="entry name" value="SERINE PROTEASE FAMILY S1C HTRA-RELATED"/>
    <property type="match status" value="1"/>
</dbReference>
<dbReference type="SMART" id="SM00228">
    <property type="entry name" value="PDZ"/>
    <property type="match status" value="1"/>
</dbReference>
<dbReference type="Pfam" id="PF13365">
    <property type="entry name" value="Trypsin_2"/>
    <property type="match status" value="1"/>
</dbReference>
<dbReference type="GO" id="GO:0004252">
    <property type="term" value="F:serine-type endopeptidase activity"/>
    <property type="evidence" value="ECO:0007669"/>
    <property type="project" value="InterPro"/>
</dbReference>
<evidence type="ECO:0000256" key="7">
    <source>
        <dbReference type="ARBA" id="ARBA00022729"/>
    </source>
</evidence>
<feature type="domain" description="PDZ" evidence="17">
    <location>
        <begin position="300"/>
        <end position="355"/>
    </location>
</feature>
<evidence type="ECO:0000256" key="14">
    <source>
        <dbReference type="PIRSR" id="PIRSR611782-1"/>
    </source>
</evidence>
<dbReference type="Gene3D" id="2.40.10.120">
    <property type="match status" value="1"/>
</dbReference>
<feature type="binding site" evidence="15">
    <location>
        <begin position="243"/>
        <end position="245"/>
    </location>
    <ligand>
        <name>substrate</name>
    </ligand>
</feature>
<feature type="signal peptide" evidence="16">
    <location>
        <begin position="1"/>
        <end position="24"/>
    </location>
</feature>
<evidence type="ECO:0000256" key="5">
    <source>
        <dbReference type="ARBA" id="ARBA00013958"/>
    </source>
</evidence>
<evidence type="ECO:0000313" key="18">
    <source>
        <dbReference type="EMBL" id="ETK00989.1"/>
    </source>
</evidence>
<dbReference type="SUPFAM" id="SSF50494">
    <property type="entry name" value="Trypsin-like serine proteases"/>
    <property type="match status" value="1"/>
</dbReference>
<dbReference type="PRINTS" id="PR00834">
    <property type="entry name" value="PROTEASES2C"/>
</dbReference>
<evidence type="ECO:0000256" key="16">
    <source>
        <dbReference type="SAM" id="SignalP"/>
    </source>
</evidence>
<comment type="subcellular location">
    <subcellularLocation>
        <location evidence="2">Periplasm</location>
    </subcellularLocation>
</comment>
<dbReference type="PATRIC" id="fig|1411148.3.peg.1943"/>
<evidence type="ECO:0000256" key="4">
    <source>
        <dbReference type="ARBA" id="ARBA00013035"/>
    </source>
</evidence>
<keyword evidence="8" id="KW-0677">Repeat</keyword>
<protein>
    <recommendedName>
        <fullName evidence="5">Probable periplasmic serine endoprotease DegP-like</fullName>
        <ecNumber evidence="4">3.4.21.107</ecNumber>
    </recommendedName>
    <alternativeName>
        <fullName evidence="13">Protease Do</fullName>
    </alternativeName>
</protein>
<dbReference type="InterPro" id="IPR009003">
    <property type="entry name" value="Peptidase_S1_PA"/>
</dbReference>
<feature type="active site" description="Charge relay system" evidence="14">
    <location>
        <position position="167"/>
    </location>
</feature>
<dbReference type="Pfam" id="PF13180">
    <property type="entry name" value="PDZ_2"/>
    <property type="match status" value="1"/>
</dbReference>
<evidence type="ECO:0000313" key="19">
    <source>
        <dbReference type="Proteomes" id="UP000018837"/>
    </source>
</evidence>
<accession>W2C1A0</accession>
<dbReference type="AlphaFoldDB" id="W2C1A0"/>
<dbReference type="InterPro" id="IPR001940">
    <property type="entry name" value="Peptidase_S1C"/>
</dbReference>
<evidence type="ECO:0000259" key="17">
    <source>
        <dbReference type="PROSITE" id="PS50106"/>
    </source>
</evidence>
<comment type="catalytic activity">
    <reaction evidence="1">
        <text>Acts on substrates that are at least partially unfolded. The cleavage site P1 residue is normally between a pair of hydrophobic residues, such as Val-|-Val.</text>
        <dbReference type="EC" id="3.4.21.107"/>
    </reaction>
</comment>
<feature type="active site" description="Charge relay system" evidence="14">
    <location>
        <position position="137"/>
    </location>
</feature>
<keyword evidence="9" id="KW-0574">Periplasm</keyword>
<feature type="active site" description="Charge relay system" evidence="14">
    <location>
        <position position="245"/>
    </location>
</feature>
<feature type="chain" id="PRO_5004813297" description="Probable periplasmic serine endoprotease DegP-like" evidence="16">
    <location>
        <begin position="25"/>
        <end position="502"/>
    </location>
</feature>
<dbReference type="InterPro" id="IPR036034">
    <property type="entry name" value="PDZ_sf"/>
</dbReference>
<reference evidence="18 19" key="1">
    <citation type="submission" date="2013-11" db="EMBL/GenBank/DDBJ databases">
        <title>Single cell genomics of uncultured Tannerella BU063 (oral taxon 286).</title>
        <authorList>
            <person name="Beall C.J."/>
            <person name="Campbell A.G."/>
            <person name="Griffen A.L."/>
            <person name="Podar M."/>
            <person name="Leys E.J."/>
        </authorList>
    </citation>
    <scope>NUCLEOTIDE SEQUENCE [LARGE SCALE GENOMIC DNA]</scope>
    <source>
        <strain evidence="18">Cell 2</strain>
    </source>
</reference>
<dbReference type="EC" id="3.4.21.107" evidence="4"/>
<dbReference type="EMBL" id="AYUF01000492">
    <property type="protein sequence ID" value="ETK00989.1"/>
    <property type="molecule type" value="Genomic_DNA"/>
</dbReference>
<evidence type="ECO:0000256" key="2">
    <source>
        <dbReference type="ARBA" id="ARBA00004418"/>
    </source>
</evidence>
<dbReference type="GO" id="GO:0006508">
    <property type="term" value="P:proteolysis"/>
    <property type="evidence" value="ECO:0007669"/>
    <property type="project" value="UniProtKB-KW"/>
</dbReference>
<gene>
    <name evidence="18" type="ORF">N425_11805</name>
</gene>